<dbReference type="CDD" id="cd14726">
    <property type="entry name" value="TraB_PrgY-like"/>
    <property type="match status" value="1"/>
</dbReference>
<comment type="caution">
    <text evidence="1">The sequence shown here is derived from an EMBL/GenBank/DDBJ whole genome shotgun (WGS) entry which is preliminary data.</text>
</comment>
<organism evidence="1 2">
    <name type="scientific">Cyclotella atomus</name>
    <dbReference type="NCBI Taxonomy" id="382360"/>
    <lineage>
        <taxon>Eukaryota</taxon>
        <taxon>Sar</taxon>
        <taxon>Stramenopiles</taxon>
        <taxon>Ochrophyta</taxon>
        <taxon>Bacillariophyta</taxon>
        <taxon>Coscinodiscophyceae</taxon>
        <taxon>Thalassiosirophycidae</taxon>
        <taxon>Stephanodiscales</taxon>
        <taxon>Stephanodiscaceae</taxon>
        <taxon>Cyclotella</taxon>
    </lineage>
</organism>
<dbReference type="EMBL" id="JALLPJ020001345">
    <property type="protein sequence ID" value="KAL3768545.1"/>
    <property type="molecule type" value="Genomic_DNA"/>
</dbReference>
<dbReference type="AlphaFoldDB" id="A0ABD3MX99"/>
<evidence type="ECO:0008006" key="3">
    <source>
        <dbReference type="Google" id="ProtNLM"/>
    </source>
</evidence>
<dbReference type="Proteomes" id="UP001530400">
    <property type="component" value="Unassembled WGS sequence"/>
</dbReference>
<dbReference type="PANTHER" id="PTHR21530:SF0">
    <property type="entry name" value="TRAB FAMILY PROTEIN"/>
    <property type="match status" value="1"/>
</dbReference>
<proteinExistence type="predicted"/>
<dbReference type="PROSITE" id="PS51257">
    <property type="entry name" value="PROKAR_LIPOPROTEIN"/>
    <property type="match status" value="1"/>
</dbReference>
<keyword evidence="2" id="KW-1185">Reference proteome</keyword>
<protein>
    <recommendedName>
        <fullName evidence="3">TraB family protein</fullName>
    </recommendedName>
</protein>
<evidence type="ECO:0000313" key="2">
    <source>
        <dbReference type="Proteomes" id="UP001530400"/>
    </source>
</evidence>
<accession>A0ABD3MX99</accession>
<evidence type="ECO:0000313" key="1">
    <source>
        <dbReference type="EMBL" id="KAL3768545.1"/>
    </source>
</evidence>
<dbReference type="InterPro" id="IPR046345">
    <property type="entry name" value="TraB_PrgY-like"/>
</dbReference>
<gene>
    <name evidence="1" type="ORF">ACHAWO_011500</name>
</gene>
<name>A0ABD3MX99_9STRA</name>
<sequence>MRIPKTYRLFGKNCANFFILLFMAVLISCNAMILTRSSHHHPAISKLIESPHIAYTSNNNAEIFIIGTSHFSSNSANEVKTLISAVKPDGVVLELDPERCLRLTKQSCGFDASGTRTKSDGEVLYGADFLSAINSCQEMDVPLFLGDEYVQATKERLLESIGKIDAYSPVPLIQSLFPGGATQHGKQRARSTIDVIETFRRDPKKLTPLVVTTSPPFAVASVFTLFNDQHSAIAFDGAQTALVAALNSIEEIGAVVIASIFVSSLLFNNIIVERDKILAENTLKAVDALKNLKEGRSIRKRWKCEANTAKSQCSNKLALSKETTLQMKDGIKTVVQNVPLFTLKTPIQQGIRRHLNLFEPRWLKMIDQLMDSKSSDNEMKLGCVRCTNKFYSAISIDGAEGRYADVIFDTIGNLARVSQVKEGKRPVSGDRRLAVSLVGGDSFIVDESNLIVCDDGYMMASSVEPKCIENVACEPFKKNGKYEDVPVRIVVVVGLFHGNGVLTTLLNSSH</sequence>
<dbReference type="InterPro" id="IPR046336">
    <property type="entry name" value="Lon_prtase_N_sf"/>
</dbReference>
<reference evidence="1 2" key="1">
    <citation type="submission" date="2024-10" db="EMBL/GenBank/DDBJ databases">
        <title>Updated reference genomes for cyclostephanoid diatoms.</title>
        <authorList>
            <person name="Roberts W.R."/>
            <person name="Alverson A.J."/>
        </authorList>
    </citation>
    <scope>NUCLEOTIDE SEQUENCE [LARGE SCALE GENOMIC DNA]</scope>
    <source>
        <strain evidence="1 2">AJA010-31</strain>
    </source>
</reference>
<dbReference type="Gene3D" id="2.30.130.40">
    <property type="entry name" value="LON domain-like"/>
    <property type="match status" value="1"/>
</dbReference>
<dbReference type="PANTHER" id="PTHR21530">
    <property type="entry name" value="PHEROMONE SHUTDOWN PROTEIN"/>
    <property type="match status" value="1"/>
</dbReference>